<comment type="caution">
    <text evidence="1">The sequence shown here is derived from an EMBL/GenBank/DDBJ whole genome shotgun (WGS) entry which is preliminary data.</text>
</comment>
<dbReference type="AlphaFoldDB" id="A0A836CJ73"/>
<dbReference type="Proteomes" id="UP000664859">
    <property type="component" value="Unassembled WGS sequence"/>
</dbReference>
<sequence length="158" mass="17545">MAEDLSSKTAKQAPPDGVKPIWIQAKNYATYGLGSLETGYPSHVLLKRADLLTDIDKYGFMNDFNDYKVDLKKYKGEDVLLVHDEKRTYGEDWYFCFTQEAYDAQWQQLTAAAAAAGVAAEAAAAAEADAKLKAEEEARPVYVDKPILPRPWASTTSE</sequence>
<keyword evidence="2" id="KW-1185">Reference proteome</keyword>
<evidence type="ECO:0000313" key="2">
    <source>
        <dbReference type="Proteomes" id="UP000664859"/>
    </source>
</evidence>
<name>A0A836CJ73_9STRA</name>
<organism evidence="1 2">
    <name type="scientific">Tribonema minus</name>
    <dbReference type="NCBI Taxonomy" id="303371"/>
    <lineage>
        <taxon>Eukaryota</taxon>
        <taxon>Sar</taxon>
        <taxon>Stramenopiles</taxon>
        <taxon>Ochrophyta</taxon>
        <taxon>PX clade</taxon>
        <taxon>Xanthophyceae</taxon>
        <taxon>Tribonematales</taxon>
        <taxon>Tribonemataceae</taxon>
        <taxon>Tribonema</taxon>
    </lineage>
</organism>
<evidence type="ECO:0000313" key="1">
    <source>
        <dbReference type="EMBL" id="KAG5188082.1"/>
    </source>
</evidence>
<gene>
    <name evidence="1" type="ORF">JKP88DRAFT_287772</name>
</gene>
<reference evidence="1" key="1">
    <citation type="submission" date="2021-02" db="EMBL/GenBank/DDBJ databases">
        <title>First Annotated Genome of the Yellow-green Alga Tribonema minus.</title>
        <authorList>
            <person name="Mahan K.M."/>
        </authorList>
    </citation>
    <scope>NUCLEOTIDE SEQUENCE</scope>
    <source>
        <strain evidence="1">UTEX B ZZ1240</strain>
    </source>
</reference>
<accession>A0A836CJ73</accession>
<proteinExistence type="predicted"/>
<dbReference type="OrthoDB" id="366230at2759"/>
<protein>
    <submittedName>
        <fullName evidence="1">Uncharacterized protein</fullName>
    </submittedName>
</protein>
<dbReference type="EMBL" id="JAFCMP010000078">
    <property type="protein sequence ID" value="KAG5188082.1"/>
    <property type="molecule type" value="Genomic_DNA"/>
</dbReference>